<evidence type="ECO:0000259" key="6">
    <source>
        <dbReference type="Pfam" id="PF23914"/>
    </source>
</evidence>
<reference evidence="7" key="1">
    <citation type="submission" date="2022-12" db="EMBL/GenBank/DDBJ databases">
        <title>Marinomonas 15G1-11 sp. nov, isolated from marine algae.</title>
        <authorList>
            <person name="Butt M."/>
            <person name="Choi D.G."/>
            <person name="Kim J.M."/>
            <person name="Lee J.K."/>
            <person name="Baek J.H."/>
            <person name="Jeon C.O."/>
        </authorList>
    </citation>
    <scope>NUCLEOTIDE SEQUENCE</scope>
    <source>
        <strain evidence="7">15G1-11</strain>
    </source>
</reference>
<evidence type="ECO:0000256" key="3">
    <source>
        <dbReference type="PROSITE-ProRule" id="PRU00339"/>
    </source>
</evidence>
<name>A0ABT4K0M4_9GAMM</name>
<evidence type="ECO:0000256" key="4">
    <source>
        <dbReference type="SAM" id="Phobius"/>
    </source>
</evidence>
<dbReference type="EMBL" id="JAPUBN010000020">
    <property type="protein sequence ID" value="MCZ2723329.1"/>
    <property type="molecule type" value="Genomic_DNA"/>
</dbReference>
<evidence type="ECO:0000313" key="8">
    <source>
        <dbReference type="Proteomes" id="UP001149719"/>
    </source>
</evidence>
<evidence type="ECO:0000256" key="1">
    <source>
        <dbReference type="ARBA" id="ARBA00022737"/>
    </source>
</evidence>
<feature type="transmembrane region" description="Helical" evidence="4">
    <location>
        <begin position="6"/>
        <end position="24"/>
    </location>
</feature>
<dbReference type="InterPro" id="IPR056413">
    <property type="entry name" value="TPR_CcmH_CycH"/>
</dbReference>
<dbReference type="PROSITE" id="PS50005">
    <property type="entry name" value="TPR"/>
    <property type="match status" value="1"/>
</dbReference>
<dbReference type="SUPFAM" id="SSF48452">
    <property type="entry name" value="TPR-like"/>
    <property type="match status" value="1"/>
</dbReference>
<dbReference type="RefSeq" id="WP_269127416.1">
    <property type="nucleotide sequence ID" value="NZ_JAPUBN010000020.1"/>
</dbReference>
<evidence type="ECO:0000313" key="7">
    <source>
        <dbReference type="EMBL" id="MCZ2723329.1"/>
    </source>
</evidence>
<keyword evidence="4" id="KW-0812">Transmembrane</keyword>
<dbReference type="PANTHER" id="PTHR47870:SF4">
    <property type="entry name" value="CYTOCHROME C-TYPE BIOGENESIS PROTEIN CYCH"/>
    <property type="match status" value="1"/>
</dbReference>
<proteinExistence type="predicted"/>
<feature type="domain" description="Cytochrome c-type biogenesis protein H TPR" evidence="6">
    <location>
        <begin position="141"/>
        <end position="246"/>
    </location>
</feature>
<dbReference type="InterPro" id="IPR019734">
    <property type="entry name" value="TPR_rpt"/>
</dbReference>
<evidence type="ECO:0000256" key="2">
    <source>
        <dbReference type="ARBA" id="ARBA00022803"/>
    </source>
</evidence>
<evidence type="ECO:0000259" key="5">
    <source>
        <dbReference type="Pfam" id="PF23892"/>
    </source>
</evidence>
<keyword evidence="4" id="KW-0472">Membrane</keyword>
<dbReference type="Pfam" id="PF23914">
    <property type="entry name" value="TPR_CcmH_CycH"/>
    <property type="match status" value="1"/>
</dbReference>
<gene>
    <name evidence="7" type="ORF">O1D97_17380</name>
</gene>
<dbReference type="InterPro" id="IPR011990">
    <property type="entry name" value="TPR-like_helical_dom_sf"/>
</dbReference>
<evidence type="ECO:0008006" key="9">
    <source>
        <dbReference type="Google" id="ProtNLM"/>
    </source>
</evidence>
<feature type="repeat" description="TPR" evidence="3">
    <location>
        <begin position="145"/>
        <end position="178"/>
    </location>
</feature>
<dbReference type="InterPro" id="IPR051263">
    <property type="entry name" value="C-type_cytochrome_biogenesis"/>
</dbReference>
<keyword evidence="8" id="KW-1185">Reference proteome</keyword>
<dbReference type="InterPro" id="IPR056412">
    <property type="entry name" value="Ig_CycH"/>
</dbReference>
<sequence length="390" mass="43711">MMLAWLFMAVILIVVVFYVLRSVISITKKNDIELATNFSVIRRKEIEEEVAFGRLNEQEAKQLKDDLALEETIKSSIYGYIVNNRSTQLWLGVFVILTVLGSVSLYEKLGFSKEVVFTSNISNNSMTPEKLSTFLSFRANKYNRAEDWYFVAQDYLSQNAYLEALPAFEKALNQMEGDVDNKIRVSVEYAQAIFYSNDQKVSEKMKFVVDEILSLNPNQATALGLKGIAEFDSQNYRGAIMAWQKAILNGQNMNERSALLEGIQKAREAGNVSEVDVPSLIKQKITIKLDLNGVQSIDPQNVFLVYAKLPDQAMPIAIKRLSVNEITDLIELTNLDNLMPGSTLADAKKVDVVVKLSKLTDSDLTQGKIIGEKKGVLVENTKLLTIPVSL</sequence>
<dbReference type="Proteomes" id="UP001149719">
    <property type="component" value="Unassembled WGS sequence"/>
</dbReference>
<dbReference type="PANTHER" id="PTHR47870">
    <property type="entry name" value="CYTOCHROME C-TYPE BIOGENESIS PROTEIN CCMH"/>
    <property type="match status" value="1"/>
</dbReference>
<organism evidence="7 8">
    <name type="scientific">Marinomonas phaeophyticola</name>
    <dbReference type="NCBI Taxonomy" id="3004091"/>
    <lineage>
        <taxon>Bacteria</taxon>
        <taxon>Pseudomonadati</taxon>
        <taxon>Pseudomonadota</taxon>
        <taxon>Gammaproteobacteria</taxon>
        <taxon>Oceanospirillales</taxon>
        <taxon>Oceanospirillaceae</taxon>
        <taxon>Marinomonas</taxon>
    </lineage>
</organism>
<dbReference type="Pfam" id="PF23892">
    <property type="entry name" value="Ig_CycH"/>
    <property type="match status" value="1"/>
</dbReference>
<keyword evidence="4" id="KW-1133">Transmembrane helix</keyword>
<dbReference type="Gene3D" id="1.25.40.10">
    <property type="entry name" value="Tetratricopeptide repeat domain"/>
    <property type="match status" value="1"/>
</dbReference>
<protein>
    <recommendedName>
        <fullName evidence="9">Cytochrome c-type biogenesis protein CcmH</fullName>
    </recommendedName>
</protein>
<feature type="domain" description="Cytochrome c-type biogenesis protein H Ig-like" evidence="5">
    <location>
        <begin position="285"/>
        <end position="386"/>
    </location>
</feature>
<keyword evidence="2 3" id="KW-0802">TPR repeat</keyword>
<dbReference type="SMART" id="SM00028">
    <property type="entry name" value="TPR"/>
    <property type="match status" value="2"/>
</dbReference>
<comment type="caution">
    <text evidence="7">The sequence shown here is derived from an EMBL/GenBank/DDBJ whole genome shotgun (WGS) entry which is preliminary data.</text>
</comment>
<accession>A0ABT4K0M4</accession>
<keyword evidence="1" id="KW-0677">Repeat</keyword>
<feature type="transmembrane region" description="Helical" evidence="4">
    <location>
        <begin position="89"/>
        <end position="106"/>
    </location>
</feature>